<gene>
    <name evidence="2" type="ORF">DTO96_100807</name>
</gene>
<feature type="transmembrane region" description="Helical" evidence="1">
    <location>
        <begin position="362"/>
        <end position="383"/>
    </location>
</feature>
<dbReference type="PANTHER" id="PTHR32309:SF13">
    <property type="entry name" value="FERRIC ENTEROBACTIN TRANSPORT PROTEIN FEPE"/>
    <property type="match status" value="1"/>
</dbReference>
<evidence type="ECO:0000256" key="1">
    <source>
        <dbReference type="SAM" id="Phobius"/>
    </source>
</evidence>
<dbReference type="Proteomes" id="UP000252182">
    <property type="component" value="Chromosome"/>
</dbReference>
<organism evidence="2 3">
    <name type="scientific">Ephemeroptericola cinctiostellae</name>
    <dbReference type="NCBI Taxonomy" id="2268024"/>
    <lineage>
        <taxon>Bacteria</taxon>
        <taxon>Pseudomonadati</taxon>
        <taxon>Pseudomonadota</taxon>
        <taxon>Betaproteobacteria</taxon>
        <taxon>Burkholderiales</taxon>
        <taxon>Burkholderiaceae</taxon>
        <taxon>Ephemeroptericola</taxon>
    </lineage>
</organism>
<name>A0A345D9Q0_9BURK</name>
<dbReference type="KEGG" id="hyf:DTO96_100807"/>
<dbReference type="InterPro" id="IPR050445">
    <property type="entry name" value="Bact_polysacc_biosynth/exp"/>
</dbReference>
<keyword evidence="1" id="KW-0812">Transmembrane</keyword>
<reference evidence="3" key="1">
    <citation type="submission" date="2018-07" db="EMBL/GenBank/DDBJ databases">
        <authorList>
            <person name="Kim H."/>
        </authorList>
    </citation>
    <scope>NUCLEOTIDE SEQUENCE [LARGE SCALE GENOMIC DNA]</scope>
    <source>
        <strain evidence="3">F02</strain>
    </source>
</reference>
<accession>A0A345D9Q0</accession>
<evidence type="ECO:0000313" key="3">
    <source>
        <dbReference type="Proteomes" id="UP000252182"/>
    </source>
</evidence>
<dbReference type="GO" id="GO:0005886">
    <property type="term" value="C:plasma membrane"/>
    <property type="evidence" value="ECO:0007669"/>
    <property type="project" value="TreeGrafter"/>
</dbReference>
<evidence type="ECO:0000313" key="2">
    <source>
        <dbReference type="EMBL" id="AXF85088.1"/>
    </source>
</evidence>
<sequence>MTNPLLDVQVSSKKKEKQITKGLTGFFKKTSKNKLLMGVVVVPTLLSAIYFGVFASNVYVSESSFVIRSPRTQGSLSGLGALLQGAGFSRSQDDTFTVQEFMRSRDALSKLNGNLKLKEHFSSSSIDFINRFNALGFGGQAEDLYRYFQDKFSIEMDSSSSITILKSKAFSPEMAQNINESFLREAETLINQLNDRARNDLVEFSEKDVKESAANVKKIADQLNGFRIKNGVFDLQQQTKVQLQLVSKLQDELIAIKTQKAQVMAVTPKNPQIPSLNAREASVRKEIAIELGAIAGVGNTSFSNKAAEFERLSLESKMAEQQYAASLASMESAKNEIQRKQLYLERVAQPNLPDMAREPQRILNIFTTFVLGLIIYGILRLLISSVKEHQD</sequence>
<keyword evidence="3" id="KW-1185">Reference proteome</keyword>
<dbReference type="GO" id="GO:0004713">
    <property type="term" value="F:protein tyrosine kinase activity"/>
    <property type="evidence" value="ECO:0007669"/>
    <property type="project" value="TreeGrafter"/>
</dbReference>
<proteinExistence type="predicted"/>
<protein>
    <submittedName>
        <fullName evidence="2">Uncharacterized protein</fullName>
    </submittedName>
</protein>
<keyword evidence="1" id="KW-1133">Transmembrane helix</keyword>
<dbReference type="PANTHER" id="PTHR32309">
    <property type="entry name" value="TYROSINE-PROTEIN KINASE"/>
    <property type="match status" value="1"/>
</dbReference>
<feature type="transmembrane region" description="Helical" evidence="1">
    <location>
        <begin position="35"/>
        <end position="60"/>
    </location>
</feature>
<keyword evidence="1" id="KW-0472">Membrane</keyword>
<dbReference type="EMBL" id="CP031124">
    <property type="protein sequence ID" value="AXF85088.1"/>
    <property type="molecule type" value="Genomic_DNA"/>
</dbReference>
<dbReference type="AlphaFoldDB" id="A0A345D9Q0"/>